<dbReference type="NCBIfam" id="TIGR00755">
    <property type="entry name" value="ksgA"/>
    <property type="match status" value="1"/>
</dbReference>
<dbReference type="SUPFAM" id="SSF53335">
    <property type="entry name" value="S-adenosyl-L-methionine-dependent methyltransferases"/>
    <property type="match status" value="1"/>
</dbReference>
<dbReference type="EC" id="2.1.1.182" evidence="7"/>
<dbReference type="PROSITE" id="PS01131">
    <property type="entry name" value="RRNA_A_DIMETH"/>
    <property type="match status" value="1"/>
</dbReference>
<dbReference type="GO" id="GO:0005829">
    <property type="term" value="C:cytosol"/>
    <property type="evidence" value="ECO:0007669"/>
    <property type="project" value="TreeGrafter"/>
</dbReference>
<accession>A0A1L6MV60</accession>
<evidence type="ECO:0000256" key="3">
    <source>
        <dbReference type="ARBA" id="ARBA00022603"/>
    </source>
</evidence>
<dbReference type="HAMAP" id="MF_00607">
    <property type="entry name" value="16SrRNA_methyltr_A"/>
    <property type="match status" value="1"/>
</dbReference>
<dbReference type="OrthoDB" id="9814755at2"/>
<comment type="function">
    <text evidence="7">Specifically dimethylates two adjacent adenosines (A1518 and A1519) in the loop of a conserved hairpin near the 3'-end of 16S rRNA in the 30S particle. May play a critical role in biogenesis of 30S subunits.</text>
</comment>
<keyword evidence="1 7" id="KW-0963">Cytoplasm</keyword>
<evidence type="ECO:0000256" key="7">
    <source>
        <dbReference type="HAMAP-Rule" id="MF_00607"/>
    </source>
</evidence>
<evidence type="ECO:0000313" key="11">
    <source>
        <dbReference type="Proteomes" id="UP000185544"/>
    </source>
</evidence>
<evidence type="ECO:0000313" key="10">
    <source>
        <dbReference type="EMBL" id="APR99404.1"/>
    </source>
</evidence>
<evidence type="ECO:0000256" key="4">
    <source>
        <dbReference type="ARBA" id="ARBA00022679"/>
    </source>
</evidence>
<keyword evidence="3 7" id="KW-0489">Methyltransferase</keyword>
<name>A0A1L6MV60_9BACT</name>
<evidence type="ECO:0000256" key="5">
    <source>
        <dbReference type="ARBA" id="ARBA00022691"/>
    </source>
</evidence>
<dbReference type="RefSeq" id="WP_075276053.1">
    <property type="nucleotide sequence ID" value="NZ_CP016908.1"/>
</dbReference>
<gene>
    <name evidence="7" type="primary">rsmA</name>
    <name evidence="7" type="synonym">ksgA</name>
    <name evidence="10" type="ORF">BCY86_00950</name>
</gene>
<dbReference type="Pfam" id="PF00398">
    <property type="entry name" value="RrnaAD"/>
    <property type="match status" value="1"/>
</dbReference>
<feature type="binding site" evidence="7 8">
    <location>
        <position position="52"/>
    </location>
    <ligand>
        <name>S-adenosyl-L-methionine</name>
        <dbReference type="ChEBI" id="CHEBI:59789"/>
    </ligand>
</feature>
<dbReference type="InterPro" id="IPR029063">
    <property type="entry name" value="SAM-dependent_MTases_sf"/>
</dbReference>
<dbReference type="EMBL" id="CP016908">
    <property type="protein sequence ID" value="APR99404.1"/>
    <property type="molecule type" value="Genomic_DNA"/>
</dbReference>
<keyword evidence="4 7" id="KW-0808">Transferase</keyword>
<feature type="binding site" evidence="7 8">
    <location>
        <position position="73"/>
    </location>
    <ligand>
        <name>S-adenosyl-L-methionine</name>
        <dbReference type="ChEBI" id="CHEBI:59789"/>
    </ligand>
</feature>
<feature type="binding site" evidence="7 8">
    <location>
        <position position="125"/>
    </location>
    <ligand>
        <name>S-adenosyl-L-methionine</name>
        <dbReference type="ChEBI" id="CHEBI:59789"/>
    </ligand>
</feature>
<keyword evidence="5 7" id="KW-0949">S-adenosyl-L-methionine</keyword>
<feature type="binding site" evidence="7 8">
    <location>
        <position position="101"/>
    </location>
    <ligand>
        <name>S-adenosyl-L-methionine</name>
        <dbReference type="ChEBI" id="CHEBI:59789"/>
    </ligand>
</feature>
<dbReference type="InterPro" id="IPR020596">
    <property type="entry name" value="rRNA_Ade_Mease_Trfase_CS"/>
</dbReference>
<evidence type="ECO:0000256" key="8">
    <source>
        <dbReference type="PROSITE-ProRule" id="PRU01026"/>
    </source>
</evidence>
<dbReference type="InterPro" id="IPR020598">
    <property type="entry name" value="rRNA_Ade_methylase_Trfase_N"/>
</dbReference>
<keyword evidence="2 7" id="KW-0698">rRNA processing</keyword>
<dbReference type="GO" id="GO:0003723">
    <property type="term" value="F:RNA binding"/>
    <property type="evidence" value="ECO:0007669"/>
    <property type="project" value="UniProtKB-UniRule"/>
</dbReference>
<sequence length="298" mass="33386">MLNSRILLQEAGIFPKKKFGQNFLVVESIGRTIAEVSILEEERGKAHVIEWGAGVGALTSFLLERAQRVSAVERDRDLIPILHSVFEEPLRANQLSIHEADAQTLDIASLFAVSSPSSPHILVGNLPYFITGSLLRRATEQVEHLSRAVFMLQSEVADRLLATPGAKSYGALTVFVHNAFAIHRIQNIPPSCFFPSPNVRSTLVHLLPRRPRITEETSLFQWLVHKAFEKRRKTLRNAWAGWIEPQILVQSAETCGISLNSRGETLSVQDFARMTLALQAAQRRHPPPSDRIPEDRNL</sequence>
<evidence type="ECO:0000259" key="9">
    <source>
        <dbReference type="SMART" id="SM00650"/>
    </source>
</evidence>
<dbReference type="GO" id="GO:0052908">
    <property type="term" value="F:16S rRNA (adenine(1518)-N(6)/adenine(1519)-N(6))-dimethyltransferase activity"/>
    <property type="evidence" value="ECO:0007669"/>
    <property type="project" value="UniProtKB-EC"/>
</dbReference>
<dbReference type="STRING" id="1882918.BCY86_00950"/>
<dbReference type="PANTHER" id="PTHR11727">
    <property type="entry name" value="DIMETHYLADENOSINE TRANSFERASE"/>
    <property type="match status" value="1"/>
</dbReference>
<dbReference type="Gene3D" id="3.40.50.150">
    <property type="entry name" value="Vaccinia Virus protein VP39"/>
    <property type="match status" value="1"/>
</dbReference>
<dbReference type="Gene3D" id="1.10.8.100">
    <property type="entry name" value="Ribosomal RNA adenine dimethylase-like, domain 2"/>
    <property type="match status" value="1"/>
</dbReference>
<dbReference type="InterPro" id="IPR023165">
    <property type="entry name" value="rRNA_Ade_diMease-like_C"/>
</dbReference>
<keyword evidence="11" id="KW-1185">Reference proteome</keyword>
<feature type="binding site" evidence="7 8">
    <location>
        <position position="22"/>
    </location>
    <ligand>
        <name>S-adenosyl-L-methionine</name>
        <dbReference type="ChEBI" id="CHEBI:59789"/>
    </ligand>
</feature>
<dbReference type="Proteomes" id="UP000185544">
    <property type="component" value="Chromosome"/>
</dbReference>
<keyword evidence="6 7" id="KW-0694">RNA-binding</keyword>
<dbReference type="AlphaFoldDB" id="A0A1L6MV60"/>
<dbReference type="InterPro" id="IPR011530">
    <property type="entry name" value="rRNA_adenine_dimethylase"/>
</dbReference>
<dbReference type="InterPro" id="IPR001737">
    <property type="entry name" value="KsgA/Erm"/>
</dbReference>
<dbReference type="PANTHER" id="PTHR11727:SF7">
    <property type="entry name" value="DIMETHYLADENOSINE TRANSFERASE-RELATED"/>
    <property type="match status" value="1"/>
</dbReference>
<evidence type="ECO:0000256" key="1">
    <source>
        <dbReference type="ARBA" id="ARBA00022490"/>
    </source>
</evidence>
<evidence type="ECO:0000256" key="6">
    <source>
        <dbReference type="ARBA" id="ARBA00022884"/>
    </source>
</evidence>
<dbReference type="CDD" id="cd02440">
    <property type="entry name" value="AdoMet_MTases"/>
    <property type="match status" value="1"/>
</dbReference>
<organism evidence="10 11">
    <name type="scientific">Pajaroellobacter abortibovis</name>
    <dbReference type="NCBI Taxonomy" id="1882918"/>
    <lineage>
        <taxon>Bacteria</taxon>
        <taxon>Pseudomonadati</taxon>
        <taxon>Myxococcota</taxon>
        <taxon>Polyangia</taxon>
        <taxon>Polyangiales</taxon>
        <taxon>Polyangiaceae</taxon>
    </lineage>
</organism>
<protein>
    <recommendedName>
        <fullName evidence="7">Ribosomal RNA small subunit methyltransferase A</fullName>
        <ecNumber evidence="7">2.1.1.182</ecNumber>
    </recommendedName>
    <alternativeName>
        <fullName evidence="7">16S rRNA (adenine(1518)-N(6)/adenine(1519)-N(6))-dimethyltransferase</fullName>
    </alternativeName>
    <alternativeName>
        <fullName evidence="7">16S rRNA dimethyladenosine transferase</fullName>
    </alternativeName>
    <alternativeName>
        <fullName evidence="7">16S rRNA dimethylase</fullName>
    </alternativeName>
    <alternativeName>
        <fullName evidence="7">S-adenosylmethionine-6-N', N'-adenosyl(rRNA) dimethyltransferase</fullName>
    </alternativeName>
</protein>
<proteinExistence type="inferred from homology"/>
<comment type="subcellular location">
    <subcellularLocation>
        <location evidence="7">Cytoplasm</location>
    </subcellularLocation>
</comment>
<feature type="binding site" evidence="7 8">
    <location>
        <position position="24"/>
    </location>
    <ligand>
        <name>S-adenosyl-L-methionine</name>
        <dbReference type="ChEBI" id="CHEBI:59789"/>
    </ligand>
</feature>
<comment type="catalytic activity">
    <reaction evidence="7">
        <text>adenosine(1518)/adenosine(1519) in 16S rRNA + 4 S-adenosyl-L-methionine = N(6)-dimethyladenosine(1518)/N(6)-dimethyladenosine(1519) in 16S rRNA + 4 S-adenosyl-L-homocysteine + 4 H(+)</text>
        <dbReference type="Rhea" id="RHEA:19609"/>
        <dbReference type="Rhea" id="RHEA-COMP:10232"/>
        <dbReference type="Rhea" id="RHEA-COMP:10233"/>
        <dbReference type="ChEBI" id="CHEBI:15378"/>
        <dbReference type="ChEBI" id="CHEBI:57856"/>
        <dbReference type="ChEBI" id="CHEBI:59789"/>
        <dbReference type="ChEBI" id="CHEBI:74411"/>
        <dbReference type="ChEBI" id="CHEBI:74493"/>
        <dbReference type="EC" id="2.1.1.182"/>
    </reaction>
</comment>
<dbReference type="PROSITE" id="PS51689">
    <property type="entry name" value="SAM_RNA_A_N6_MT"/>
    <property type="match status" value="1"/>
</dbReference>
<evidence type="ECO:0000256" key="2">
    <source>
        <dbReference type="ARBA" id="ARBA00022552"/>
    </source>
</evidence>
<dbReference type="SMART" id="SM00650">
    <property type="entry name" value="rADc"/>
    <property type="match status" value="1"/>
</dbReference>
<dbReference type="KEGG" id="pabo:BCY86_00950"/>
<reference evidence="10 11" key="1">
    <citation type="submission" date="2016-08" db="EMBL/GenBank/DDBJ databases">
        <title>Identification and validation of antigenic proteins from Pajaroellobacter abortibovis using de-novo genome sequence assembly and reverse vaccinology.</title>
        <authorList>
            <person name="Welly B.T."/>
            <person name="Miller M.R."/>
            <person name="Stott J.L."/>
            <person name="Blanchard M.T."/>
            <person name="Islas-Trejo A.D."/>
            <person name="O'Rourke S.M."/>
            <person name="Young A.E."/>
            <person name="Medrano J.F."/>
            <person name="Van Eenennaam A.L."/>
        </authorList>
    </citation>
    <scope>NUCLEOTIDE SEQUENCE [LARGE SCALE GENOMIC DNA]</scope>
    <source>
        <strain evidence="10 11">BTF92-0548A/99-0131</strain>
    </source>
</reference>
<feature type="domain" description="Ribosomal RNA adenine methylase transferase N-terminal" evidence="9">
    <location>
        <begin position="28"/>
        <end position="210"/>
    </location>
</feature>
<comment type="similarity">
    <text evidence="7">Belongs to the class I-like SAM-binding methyltransferase superfamily. rRNA adenine N(6)-methyltransferase family. RsmA subfamily.</text>
</comment>